<evidence type="ECO:0000259" key="1">
    <source>
        <dbReference type="PROSITE" id="PS50181"/>
    </source>
</evidence>
<sequence>VDWLGDTPADILYEICSYLHPLDLLHLSRTSKHLRSHLMNASARYAWRTAFEFVFLDGIREVREDLEEPRLANLLFEQHCDV</sequence>
<feature type="non-terminal residue" evidence="2">
    <location>
        <position position="1"/>
    </location>
</feature>
<accession>A0A0D7AWB2</accession>
<dbReference type="PROSITE" id="PS50181">
    <property type="entry name" value="FBOX"/>
    <property type="match status" value="1"/>
</dbReference>
<dbReference type="Proteomes" id="UP000054007">
    <property type="component" value="Unassembled WGS sequence"/>
</dbReference>
<dbReference type="STRING" id="1314674.A0A0D7AWB2"/>
<proteinExistence type="predicted"/>
<feature type="non-terminal residue" evidence="2">
    <location>
        <position position="82"/>
    </location>
</feature>
<dbReference type="SUPFAM" id="SSF81383">
    <property type="entry name" value="F-box domain"/>
    <property type="match status" value="1"/>
</dbReference>
<dbReference type="CDD" id="cd09917">
    <property type="entry name" value="F-box_SF"/>
    <property type="match status" value="1"/>
</dbReference>
<dbReference type="InterPro" id="IPR036047">
    <property type="entry name" value="F-box-like_dom_sf"/>
</dbReference>
<dbReference type="Gene3D" id="1.20.1280.50">
    <property type="match status" value="1"/>
</dbReference>
<organism evidence="2 3">
    <name type="scientific">Cylindrobasidium torrendii FP15055 ss-10</name>
    <dbReference type="NCBI Taxonomy" id="1314674"/>
    <lineage>
        <taxon>Eukaryota</taxon>
        <taxon>Fungi</taxon>
        <taxon>Dikarya</taxon>
        <taxon>Basidiomycota</taxon>
        <taxon>Agaricomycotina</taxon>
        <taxon>Agaricomycetes</taxon>
        <taxon>Agaricomycetidae</taxon>
        <taxon>Agaricales</taxon>
        <taxon>Marasmiineae</taxon>
        <taxon>Physalacriaceae</taxon>
        <taxon>Cylindrobasidium</taxon>
    </lineage>
</organism>
<keyword evidence="3" id="KW-1185">Reference proteome</keyword>
<dbReference type="InterPro" id="IPR001810">
    <property type="entry name" value="F-box_dom"/>
</dbReference>
<dbReference type="Pfam" id="PF12937">
    <property type="entry name" value="F-box-like"/>
    <property type="match status" value="1"/>
</dbReference>
<dbReference type="EMBL" id="KN880804">
    <property type="protein sequence ID" value="KIY62265.1"/>
    <property type="molecule type" value="Genomic_DNA"/>
</dbReference>
<dbReference type="OrthoDB" id="2322499at2759"/>
<gene>
    <name evidence="2" type="ORF">CYLTODRAFT_323680</name>
</gene>
<evidence type="ECO:0000313" key="3">
    <source>
        <dbReference type="Proteomes" id="UP000054007"/>
    </source>
</evidence>
<reference evidence="2 3" key="1">
    <citation type="journal article" date="2015" name="Fungal Genet. Biol.">
        <title>Evolution of novel wood decay mechanisms in Agaricales revealed by the genome sequences of Fistulina hepatica and Cylindrobasidium torrendii.</title>
        <authorList>
            <person name="Floudas D."/>
            <person name="Held B.W."/>
            <person name="Riley R."/>
            <person name="Nagy L.G."/>
            <person name="Koehler G."/>
            <person name="Ransdell A.S."/>
            <person name="Younus H."/>
            <person name="Chow J."/>
            <person name="Chiniquy J."/>
            <person name="Lipzen A."/>
            <person name="Tritt A."/>
            <person name="Sun H."/>
            <person name="Haridas S."/>
            <person name="LaButti K."/>
            <person name="Ohm R.A."/>
            <person name="Kues U."/>
            <person name="Blanchette R.A."/>
            <person name="Grigoriev I.V."/>
            <person name="Minto R.E."/>
            <person name="Hibbett D.S."/>
        </authorList>
    </citation>
    <scope>NUCLEOTIDE SEQUENCE [LARGE SCALE GENOMIC DNA]</scope>
    <source>
        <strain evidence="2 3">FP15055 ss-10</strain>
    </source>
</reference>
<name>A0A0D7AWB2_9AGAR</name>
<evidence type="ECO:0000313" key="2">
    <source>
        <dbReference type="EMBL" id="KIY62265.1"/>
    </source>
</evidence>
<protein>
    <recommendedName>
        <fullName evidence="1">F-box domain-containing protein</fullName>
    </recommendedName>
</protein>
<dbReference type="AlphaFoldDB" id="A0A0D7AWB2"/>
<feature type="domain" description="F-box" evidence="1">
    <location>
        <begin position="1"/>
        <end position="50"/>
    </location>
</feature>